<comment type="caution">
    <text evidence="2">The sequence shown here is derived from an EMBL/GenBank/DDBJ whole genome shotgun (WGS) entry which is preliminary data.</text>
</comment>
<keyword evidence="2" id="KW-0413">Isomerase</keyword>
<proteinExistence type="predicted"/>
<evidence type="ECO:0000259" key="1">
    <source>
        <dbReference type="Pfam" id="PF13145"/>
    </source>
</evidence>
<feature type="domain" description="PpiC" evidence="1">
    <location>
        <begin position="106"/>
        <end position="232"/>
    </location>
</feature>
<dbReference type="Proteomes" id="UP000019364">
    <property type="component" value="Unassembled WGS sequence"/>
</dbReference>
<dbReference type="STRING" id="1236976.JCM16418_1699"/>
<dbReference type="InterPro" id="IPR046357">
    <property type="entry name" value="PPIase_dom_sf"/>
</dbReference>
<gene>
    <name evidence="2" type="ORF">JCM16418_1699</name>
</gene>
<dbReference type="GO" id="GO:0003755">
    <property type="term" value="F:peptidyl-prolyl cis-trans isomerase activity"/>
    <property type="evidence" value="ECO:0007669"/>
    <property type="project" value="InterPro"/>
</dbReference>
<accession>W7YSR7</accession>
<name>W7YSR7_9BACL</name>
<organism evidence="2 3">
    <name type="scientific">Paenibacillus pini JCM 16418</name>
    <dbReference type="NCBI Taxonomy" id="1236976"/>
    <lineage>
        <taxon>Bacteria</taxon>
        <taxon>Bacillati</taxon>
        <taxon>Bacillota</taxon>
        <taxon>Bacilli</taxon>
        <taxon>Bacillales</taxon>
        <taxon>Paenibacillaceae</taxon>
        <taxon>Paenibacillus</taxon>
    </lineage>
</organism>
<keyword evidence="3" id="KW-1185">Reference proteome</keyword>
<evidence type="ECO:0000313" key="2">
    <source>
        <dbReference type="EMBL" id="GAF07671.1"/>
    </source>
</evidence>
<reference evidence="2 3" key="1">
    <citation type="journal article" date="2014" name="Genome Announc.">
        <title>Draft Genome Sequence of Paenibacillus pini JCM 16418T, Isolated from the Rhizosphere of Pine Tree.</title>
        <authorList>
            <person name="Yuki M."/>
            <person name="Oshima K."/>
            <person name="Suda W."/>
            <person name="Oshida Y."/>
            <person name="Kitamura K."/>
            <person name="Iida Y."/>
            <person name="Hattori M."/>
            <person name="Ohkuma M."/>
        </authorList>
    </citation>
    <scope>NUCLEOTIDE SEQUENCE [LARGE SCALE GENOMIC DNA]</scope>
    <source>
        <strain evidence="2 3">JCM 16418</strain>
    </source>
</reference>
<dbReference type="Gene3D" id="1.10.4030.10">
    <property type="entry name" value="Porin chaperone SurA, peptide-binding domain"/>
    <property type="match status" value="1"/>
</dbReference>
<dbReference type="AlphaFoldDB" id="W7YSR7"/>
<dbReference type="Pfam" id="PF13145">
    <property type="entry name" value="Rotamase_2"/>
    <property type="match status" value="1"/>
</dbReference>
<dbReference type="Gene3D" id="3.10.50.40">
    <property type="match status" value="1"/>
</dbReference>
<dbReference type="InterPro" id="IPR000297">
    <property type="entry name" value="PPIase_PpiC"/>
</dbReference>
<dbReference type="EMBL" id="BAVZ01000004">
    <property type="protein sequence ID" value="GAF07671.1"/>
    <property type="molecule type" value="Genomic_DNA"/>
</dbReference>
<protein>
    <submittedName>
        <fullName evidence="2">PpiC-type peptidyl-prolyl cis-trans isomerase</fullName>
    </submittedName>
</protein>
<sequence>MQLSGRSVTEGTNKQEFNDPKAIERILEIKTAQQAAKQMGVVQDISFSHFLKELDIENKRRADAIKQKEVLYGPKQYSNLTYYDYRYSVMMNNLKSAWSKQDLDMSEQKLVDYFNQNREVLAKKHDTIRIYKISQPKKDSEQAKQKLNEIKNKLNGKATFLNLYRQLESKQGLTGTDTIQESNYREISKYRSEYYQLVNELPIGQISEVIEDQESYSIVLVTQREPGAIRPLPMSERR</sequence>
<evidence type="ECO:0000313" key="3">
    <source>
        <dbReference type="Proteomes" id="UP000019364"/>
    </source>
</evidence>
<dbReference type="SUPFAM" id="SSF54534">
    <property type="entry name" value="FKBP-like"/>
    <property type="match status" value="1"/>
</dbReference>